<dbReference type="SUPFAM" id="SSF52833">
    <property type="entry name" value="Thioredoxin-like"/>
    <property type="match status" value="1"/>
</dbReference>
<dbReference type="InterPro" id="IPR036249">
    <property type="entry name" value="Thioredoxin-like_sf"/>
</dbReference>
<gene>
    <name evidence="1" type="ORF">NM686_014000</name>
</gene>
<protein>
    <submittedName>
        <fullName evidence="1">(2Fe-2S) ferredoxin domain-containing protein</fullName>
    </submittedName>
</protein>
<dbReference type="Proteomes" id="UP001162780">
    <property type="component" value="Chromosome"/>
</dbReference>
<keyword evidence="2" id="KW-1185">Reference proteome</keyword>
<proteinExistence type="predicted"/>
<evidence type="ECO:0000313" key="2">
    <source>
        <dbReference type="Proteomes" id="UP001162780"/>
    </source>
</evidence>
<reference evidence="1" key="1">
    <citation type="submission" date="2022-11" db="EMBL/GenBank/DDBJ databases">
        <title>Methylomonas rapida sp. nov., Carotenoid-Producing Obligate Methanotrophs with High Growth Characteristics and Biotechnological Potential.</title>
        <authorList>
            <person name="Tikhonova E.N."/>
            <person name="Suleimanov R.Z."/>
            <person name="Miroshnikov K."/>
            <person name="Oshkin I.Y."/>
            <person name="Belova S.E."/>
            <person name="Danilova O.V."/>
            <person name="Ashikhmin A."/>
            <person name="Konopkin A."/>
            <person name="But S.Y."/>
            <person name="Khmelenina V.N."/>
            <person name="Kuznetsov N."/>
            <person name="Pimenov N.V."/>
            <person name="Dedysh S.N."/>
        </authorList>
    </citation>
    <scope>NUCLEOTIDE SEQUENCE</scope>
    <source>
        <strain evidence="1">MP1</strain>
    </source>
</reference>
<accession>A0ABY7GER5</accession>
<name>A0ABY7GER5_9GAMM</name>
<dbReference type="Gene3D" id="3.40.30.10">
    <property type="entry name" value="Glutaredoxin"/>
    <property type="match status" value="1"/>
</dbReference>
<evidence type="ECO:0000313" key="1">
    <source>
        <dbReference type="EMBL" id="WAR43487.1"/>
    </source>
</evidence>
<dbReference type="RefSeq" id="WP_255188454.1">
    <property type="nucleotide sequence ID" value="NZ_CP113517.1"/>
</dbReference>
<sequence length="108" mass="12037">MSDSLKPSMPAYDRYVLVCTGKNCTRHGEGLALYEALKTKLKQRGLVDGNIKIKRSQVHCFGVCTGGPLLCVQPDGVWYYAVDDEKLDTIIEQHLVGGKPVAEWVFHE</sequence>
<dbReference type="Pfam" id="PF01257">
    <property type="entry name" value="2Fe-2S_thioredx"/>
    <property type="match status" value="1"/>
</dbReference>
<dbReference type="CDD" id="cd02980">
    <property type="entry name" value="TRX_Fd_family"/>
    <property type="match status" value="1"/>
</dbReference>
<dbReference type="EMBL" id="CP113517">
    <property type="protein sequence ID" value="WAR43487.1"/>
    <property type="molecule type" value="Genomic_DNA"/>
</dbReference>
<organism evidence="1 2">
    <name type="scientific">Methylomonas rapida</name>
    <dbReference type="NCBI Taxonomy" id="2963939"/>
    <lineage>
        <taxon>Bacteria</taxon>
        <taxon>Pseudomonadati</taxon>
        <taxon>Pseudomonadota</taxon>
        <taxon>Gammaproteobacteria</taxon>
        <taxon>Methylococcales</taxon>
        <taxon>Methylococcaceae</taxon>
        <taxon>Methylomonas</taxon>
    </lineage>
</organism>